<sequence>MMKKIVPLFLAAVSVDASRLRASGVEELGDHIEFFAPDLDVVVQRRIEDVHEISEPKNVKEYRPNPNLIELVGDDLSDSNKADQFDRRETVTCSGNEAKVTVKLTTDAFGYETSYVIKDSNNNAILSMPETGSSFGNKQTYTKNICLEPGQYTLRLKDSGGDGFCSGLGCGSATVRVDGVTMINILNDKSEWKTVDKKFSVVNVGSSSKNSVTGDHGFVSKSCYDTSVYTEIDKYPKETSWKITKKGSSNAIAKMDPILEAYEAKTIDAGCLEPGDYTLTFTDMDGICCKNGEGEFRLIVDGEELLSGGSFMGSISHDFKIGHDWGQGMQSRDWEYLQAHNTRRQDWHTRCNDMYCGKKYRPLKWSDGLAADAKAYAEKLLDSCDDQGIKHEPGIEQGENLAKNKGTGQWGDLYDPDNIVKRFVDNEEFWGWHRNAHLTQALWYSTKYLGCGESVKKMSNGETCRMQVCRYAKAGNCMMGKYSSEEGDNWMKPMMMDDSPCGPVCPPEGCYI</sequence>
<evidence type="ECO:0000313" key="3">
    <source>
        <dbReference type="EMBL" id="KAL3787028.1"/>
    </source>
</evidence>
<accession>A0ABD3PFZ8</accession>
<feature type="domain" description="SCP" evidence="2">
    <location>
        <begin position="331"/>
        <end position="479"/>
    </location>
</feature>
<dbReference type="InterPro" id="IPR001283">
    <property type="entry name" value="CRISP-related"/>
</dbReference>
<dbReference type="FunFam" id="3.40.33.10:FF:000029">
    <property type="entry name" value="Predicted protein"/>
    <property type="match status" value="1"/>
</dbReference>
<dbReference type="Pfam" id="PF00188">
    <property type="entry name" value="CAP"/>
    <property type="match status" value="1"/>
</dbReference>
<keyword evidence="4" id="KW-1185">Reference proteome</keyword>
<dbReference type="SMART" id="SM00198">
    <property type="entry name" value="SCP"/>
    <property type="match status" value="1"/>
</dbReference>
<dbReference type="PANTHER" id="PTHR10334">
    <property type="entry name" value="CYSTEINE-RICH SECRETORY PROTEIN-RELATED"/>
    <property type="match status" value="1"/>
</dbReference>
<reference evidence="3 4" key="1">
    <citation type="journal article" date="2020" name="G3 (Bethesda)">
        <title>Improved Reference Genome for Cyclotella cryptica CCMP332, a Model for Cell Wall Morphogenesis, Salinity Adaptation, and Lipid Production in Diatoms (Bacillariophyta).</title>
        <authorList>
            <person name="Roberts W.R."/>
            <person name="Downey K.M."/>
            <person name="Ruck E.C."/>
            <person name="Traller J.C."/>
            <person name="Alverson A.J."/>
        </authorList>
    </citation>
    <scope>NUCLEOTIDE SEQUENCE [LARGE SCALE GENOMIC DNA]</scope>
    <source>
        <strain evidence="3 4">CCMP332</strain>
    </source>
</reference>
<evidence type="ECO:0000313" key="4">
    <source>
        <dbReference type="Proteomes" id="UP001516023"/>
    </source>
</evidence>
<proteinExistence type="predicted"/>
<dbReference type="InterPro" id="IPR014044">
    <property type="entry name" value="CAP_dom"/>
</dbReference>
<dbReference type="AlphaFoldDB" id="A0ABD3PFZ8"/>
<dbReference type="PRINTS" id="PR00837">
    <property type="entry name" value="V5TPXLIKE"/>
</dbReference>
<dbReference type="EMBL" id="JABMIG020000183">
    <property type="protein sequence ID" value="KAL3787028.1"/>
    <property type="molecule type" value="Genomic_DNA"/>
</dbReference>
<gene>
    <name evidence="3" type="ORF">HJC23_010645</name>
</gene>
<dbReference type="Gene3D" id="3.40.33.10">
    <property type="entry name" value="CAP"/>
    <property type="match status" value="1"/>
</dbReference>
<dbReference type="SUPFAM" id="SSF55797">
    <property type="entry name" value="PR-1-like"/>
    <property type="match status" value="1"/>
</dbReference>
<evidence type="ECO:0000256" key="1">
    <source>
        <dbReference type="SAM" id="SignalP"/>
    </source>
</evidence>
<dbReference type="Proteomes" id="UP001516023">
    <property type="component" value="Unassembled WGS sequence"/>
</dbReference>
<keyword evidence="1" id="KW-0732">Signal</keyword>
<organism evidence="3 4">
    <name type="scientific">Cyclotella cryptica</name>
    <dbReference type="NCBI Taxonomy" id="29204"/>
    <lineage>
        <taxon>Eukaryota</taxon>
        <taxon>Sar</taxon>
        <taxon>Stramenopiles</taxon>
        <taxon>Ochrophyta</taxon>
        <taxon>Bacillariophyta</taxon>
        <taxon>Coscinodiscophyceae</taxon>
        <taxon>Thalassiosirophycidae</taxon>
        <taxon>Stephanodiscales</taxon>
        <taxon>Stephanodiscaceae</taxon>
        <taxon>Cyclotella</taxon>
    </lineage>
</organism>
<feature type="chain" id="PRO_5044765130" description="SCP domain-containing protein" evidence="1">
    <location>
        <begin position="18"/>
        <end position="512"/>
    </location>
</feature>
<feature type="signal peptide" evidence="1">
    <location>
        <begin position="1"/>
        <end position="17"/>
    </location>
</feature>
<dbReference type="InterPro" id="IPR035940">
    <property type="entry name" value="CAP_sf"/>
</dbReference>
<name>A0ABD3PFZ8_9STRA</name>
<protein>
    <recommendedName>
        <fullName evidence="2">SCP domain-containing protein</fullName>
    </recommendedName>
</protein>
<comment type="caution">
    <text evidence="3">The sequence shown here is derived from an EMBL/GenBank/DDBJ whole genome shotgun (WGS) entry which is preliminary data.</text>
</comment>
<evidence type="ECO:0000259" key="2">
    <source>
        <dbReference type="SMART" id="SM00198"/>
    </source>
</evidence>